<dbReference type="AlphaFoldDB" id="B8MUM0"/>
<feature type="domain" description="C2H2-type" evidence="1">
    <location>
        <begin position="318"/>
        <end position="344"/>
    </location>
</feature>
<accession>B8MUM0</accession>
<gene>
    <name evidence="2" type="ORF">TSTA_108740</name>
</gene>
<dbReference type="InterPro" id="IPR059095">
    <property type="entry name" value="Znf_C2H2_17_2nd"/>
</dbReference>
<dbReference type="EMBL" id="EQ962661">
    <property type="protein sequence ID" value="EED11688.1"/>
    <property type="molecule type" value="Genomic_DNA"/>
</dbReference>
<dbReference type="STRING" id="441959.B8MUM0"/>
<protein>
    <recommendedName>
        <fullName evidence="1">C2H2-type domain-containing protein</fullName>
    </recommendedName>
</protein>
<proteinExistence type="predicted"/>
<dbReference type="Pfam" id="PF26177">
    <property type="entry name" value="zf_C2H2_17_1st"/>
    <property type="match status" value="2"/>
</dbReference>
<dbReference type="InterPro" id="IPR013087">
    <property type="entry name" value="Znf_C2H2_type"/>
</dbReference>
<dbReference type="Proteomes" id="UP000001745">
    <property type="component" value="Unassembled WGS sequence"/>
</dbReference>
<dbReference type="RefSeq" id="XP_002488444.1">
    <property type="nucleotide sequence ID" value="XM_002488399.1"/>
</dbReference>
<evidence type="ECO:0000313" key="3">
    <source>
        <dbReference type="Proteomes" id="UP000001745"/>
    </source>
</evidence>
<keyword evidence="3" id="KW-1185">Reference proteome</keyword>
<reference evidence="3" key="1">
    <citation type="journal article" date="2015" name="Genome Announc.">
        <title>Genome sequence of the AIDS-associated pathogen Penicillium marneffei (ATCC18224) and its near taxonomic relative Talaromyces stipitatus (ATCC10500).</title>
        <authorList>
            <person name="Nierman W.C."/>
            <person name="Fedorova-Abrams N.D."/>
            <person name="Andrianopoulos A."/>
        </authorList>
    </citation>
    <scope>NUCLEOTIDE SEQUENCE [LARGE SCALE GENOMIC DNA]</scope>
    <source>
        <strain evidence="3">ATCC 10500 / CBS 375.48 / QM 6759 / NRRL 1006</strain>
    </source>
</reference>
<evidence type="ECO:0000259" key="1">
    <source>
        <dbReference type="SMART" id="SM00355"/>
    </source>
</evidence>
<dbReference type="InterPro" id="IPR059009">
    <property type="entry name" value="Znf_C2H2_17_1st"/>
</dbReference>
<dbReference type="GeneID" id="8103130"/>
<evidence type="ECO:0000313" key="2">
    <source>
        <dbReference type="EMBL" id="EED11688.1"/>
    </source>
</evidence>
<feature type="domain" description="C2H2-type" evidence="1">
    <location>
        <begin position="351"/>
        <end position="377"/>
    </location>
</feature>
<dbReference type="SMART" id="SM00355">
    <property type="entry name" value="ZnF_C2H2"/>
    <property type="match status" value="3"/>
</dbReference>
<name>B8MUM0_TALSN</name>
<dbReference type="HOGENOM" id="CLU_638062_0_0_1"/>
<dbReference type="OrthoDB" id="4551588at2759"/>
<organism evidence="2 3">
    <name type="scientific">Talaromyces stipitatus (strain ATCC 10500 / CBS 375.48 / QM 6759 / NRRL 1006)</name>
    <name type="common">Penicillium stipitatum</name>
    <dbReference type="NCBI Taxonomy" id="441959"/>
    <lineage>
        <taxon>Eukaryota</taxon>
        <taxon>Fungi</taxon>
        <taxon>Dikarya</taxon>
        <taxon>Ascomycota</taxon>
        <taxon>Pezizomycotina</taxon>
        <taxon>Eurotiomycetes</taxon>
        <taxon>Eurotiomycetidae</taxon>
        <taxon>Eurotiales</taxon>
        <taxon>Trichocomaceae</taxon>
        <taxon>Talaromyces</taxon>
        <taxon>Talaromyces sect. Talaromyces</taxon>
    </lineage>
</organism>
<dbReference type="InParanoid" id="B8MUM0"/>
<feature type="domain" description="C2H2-type" evidence="1">
    <location>
        <begin position="385"/>
        <end position="415"/>
    </location>
</feature>
<dbReference type="Pfam" id="PF26176">
    <property type="entry name" value="zf_C2H2_17_2"/>
    <property type="match status" value="1"/>
</dbReference>
<dbReference type="VEuPathDB" id="FungiDB:TSTA_108740"/>
<sequence>MADVSPQHFAATKFRGLKPLWVVWGKKTEEGTQEETEEETAKETKELNSFLEDHGISVADAPHILPLRYGLFEVWFEENRRAELQKLFSETYTDFDENSPLVRFQGYCESLRIVLDAYKKQSNFWGGLDKILTTPRVGIFQTVPSTTSLSVCSSMKPTAKTMEYVERNLRSVYDNCNQKNIGFSRGIPCDGCPRLSPVNLQAISSASTPPDGYSSSDLPLDIRSMQAFTLVTEDAVNLSGKFSEEEWNHIFINSEPGNDFGFSASLKSPMANMDYQINAQEAFRDIENTEPQEADESLRQTKQQRKIDTPDQYASNLWRCQHPKCSKRGFRTKANLLRHSREVHRAISDLLRCRHPQCSKHRFKANYTLLRHNREVHKAYGHTGFLCLFEQCDRATSGRAFPRRWNCYDHMRKIHHYTGSYDDFLKSQGR</sequence>